<dbReference type="PROSITE" id="PS00211">
    <property type="entry name" value="ABC_TRANSPORTER_1"/>
    <property type="match status" value="1"/>
</dbReference>
<dbReference type="Proteomes" id="UP001174196">
    <property type="component" value="Unassembled WGS sequence"/>
</dbReference>
<name>A0ABT8IR28_9BACL</name>
<proteinExistence type="predicted"/>
<dbReference type="InterPro" id="IPR003439">
    <property type="entry name" value="ABC_transporter-like_ATP-bd"/>
</dbReference>
<dbReference type="InterPro" id="IPR003593">
    <property type="entry name" value="AAA+_ATPase"/>
</dbReference>
<dbReference type="PANTHER" id="PTHR45772">
    <property type="entry name" value="CONSERVED COMPONENT OF ABC TRANSPORTER FOR NATURAL AMINO ACIDS-RELATED"/>
    <property type="match status" value="1"/>
</dbReference>
<dbReference type="GO" id="GO:0005524">
    <property type="term" value="F:ATP binding"/>
    <property type="evidence" value="ECO:0007669"/>
    <property type="project" value="UniProtKB-KW"/>
</dbReference>
<evidence type="ECO:0000259" key="4">
    <source>
        <dbReference type="PROSITE" id="PS50893"/>
    </source>
</evidence>
<evidence type="ECO:0000256" key="1">
    <source>
        <dbReference type="ARBA" id="ARBA00022448"/>
    </source>
</evidence>
<keyword evidence="3 5" id="KW-0067">ATP-binding</keyword>
<dbReference type="CDD" id="cd03219">
    <property type="entry name" value="ABC_Mj1267_LivG_branched"/>
    <property type="match status" value="1"/>
</dbReference>
<dbReference type="InterPro" id="IPR017871">
    <property type="entry name" value="ABC_transporter-like_CS"/>
</dbReference>
<dbReference type="Gene3D" id="3.40.50.300">
    <property type="entry name" value="P-loop containing nucleotide triphosphate hydrolases"/>
    <property type="match status" value="1"/>
</dbReference>
<dbReference type="SUPFAM" id="SSF52540">
    <property type="entry name" value="P-loop containing nucleoside triphosphate hydrolases"/>
    <property type="match status" value="1"/>
</dbReference>
<evidence type="ECO:0000256" key="2">
    <source>
        <dbReference type="ARBA" id="ARBA00022741"/>
    </source>
</evidence>
<protein>
    <submittedName>
        <fullName evidence="5">ABC transporter ATP-binding protein</fullName>
    </submittedName>
</protein>
<dbReference type="EMBL" id="JANRHH010000052">
    <property type="protein sequence ID" value="MDN4595227.1"/>
    <property type="molecule type" value="Genomic_DNA"/>
</dbReference>
<dbReference type="PROSITE" id="PS50893">
    <property type="entry name" value="ABC_TRANSPORTER_2"/>
    <property type="match status" value="1"/>
</dbReference>
<dbReference type="InterPro" id="IPR027417">
    <property type="entry name" value="P-loop_NTPase"/>
</dbReference>
<keyword evidence="2" id="KW-0547">Nucleotide-binding</keyword>
<evidence type="ECO:0000313" key="5">
    <source>
        <dbReference type="EMBL" id="MDN4595227.1"/>
    </source>
</evidence>
<accession>A0ABT8IR28</accession>
<dbReference type="Pfam" id="PF00005">
    <property type="entry name" value="ABC_tran"/>
    <property type="match status" value="1"/>
</dbReference>
<dbReference type="PANTHER" id="PTHR45772:SF9">
    <property type="entry name" value="CONSERVED COMPONENT OF ABC TRANSPORTER FOR NATURAL AMINO ACIDS"/>
    <property type="match status" value="1"/>
</dbReference>
<sequence length="262" mass="28487">MLLSMQGITKRFGGLTAVDNVSLEVRQGEIVGLIGPNGAGKTTFFNILTGIYKPDAGTITFEGREIQGLRPFRIAQCGIARTFQNIRLLKEETVLDNVKVGMFHKTDAGLWASILGLRSARNEERMVTEESLRILETVGLAGYEHLLAGNLSYGNQRRVEIARALVSKPKLLLLDEPTAGMNAEEVQEMTDLIKSIREQGTTVVLIEHNVSMVVGLCDRIAVLDHGVKIVDDVPEVIISHPAVIEAYIGKEEGGEVSSGAAH</sequence>
<dbReference type="InterPro" id="IPR051120">
    <property type="entry name" value="ABC_AA/LPS_Transport"/>
</dbReference>
<keyword evidence="6" id="KW-1185">Reference proteome</keyword>
<evidence type="ECO:0000313" key="6">
    <source>
        <dbReference type="Proteomes" id="UP001174196"/>
    </source>
</evidence>
<feature type="domain" description="ABC transporter" evidence="4">
    <location>
        <begin position="3"/>
        <end position="250"/>
    </location>
</feature>
<gene>
    <name evidence="5" type="ORF">NWF35_15275</name>
</gene>
<comment type="caution">
    <text evidence="5">The sequence shown here is derived from an EMBL/GenBank/DDBJ whole genome shotgun (WGS) entry which is preliminary data.</text>
</comment>
<reference evidence="5" key="1">
    <citation type="submission" date="2022-08" db="EMBL/GenBank/DDBJ databases">
        <title>Polycladomyces zharkentsis sp. nov., a novel thermophilic CMC and starch-degrading bacterium isolated from a geothermal spring in Kazakhstan.</title>
        <authorList>
            <person name="Mashzhan A."/>
            <person name="Kistaubaeva A."/>
            <person name="Javier-Lopez R."/>
            <person name="Birkeland N.-K."/>
        </authorList>
    </citation>
    <scope>NUCLEOTIDE SEQUENCE</scope>
    <source>
        <strain evidence="5">KSR 13</strain>
    </source>
</reference>
<dbReference type="RefSeq" id="WP_301240258.1">
    <property type="nucleotide sequence ID" value="NZ_JANRHH010000052.1"/>
</dbReference>
<dbReference type="SMART" id="SM00382">
    <property type="entry name" value="AAA"/>
    <property type="match status" value="1"/>
</dbReference>
<evidence type="ECO:0000256" key="3">
    <source>
        <dbReference type="ARBA" id="ARBA00022840"/>
    </source>
</evidence>
<keyword evidence="1" id="KW-0813">Transport</keyword>
<organism evidence="5 6">
    <name type="scientific">Polycladomyces subterraneus</name>
    <dbReference type="NCBI Taxonomy" id="1016997"/>
    <lineage>
        <taxon>Bacteria</taxon>
        <taxon>Bacillati</taxon>
        <taxon>Bacillota</taxon>
        <taxon>Bacilli</taxon>
        <taxon>Bacillales</taxon>
        <taxon>Thermoactinomycetaceae</taxon>
        <taxon>Polycladomyces</taxon>
    </lineage>
</organism>